<sequence length="222" mass="24065">MIPQSPPAHRALLSTIGAAGMAATLLLFGAQGFLQAGGAEPAFDADAAEIQTFFDTRGPELFSAGAYVSLLGLVAFLWFLGGVHALLRHSEEPQAWRSAIALVSGVVFVSTVITSGWELAAIRVEDGLDPQLARFAFDMGNLWFATSWMALGSFALATGWVILSSRVLPHWLGWWAVIAGTGLVAARAVWTTPLWFFPYALFWLWVIALSVRCLRRRTSARA</sequence>
<proteinExistence type="predicted"/>
<keyword evidence="1" id="KW-0812">Transmembrane</keyword>
<keyword evidence="1" id="KW-0472">Membrane</keyword>
<feature type="transmembrane region" description="Helical" evidence="1">
    <location>
        <begin position="142"/>
        <end position="163"/>
    </location>
</feature>
<comment type="caution">
    <text evidence="2">The sequence shown here is derived from an EMBL/GenBank/DDBJ whole genome shotgun (WGS) entry which is preliminary data.</text>
</comment>
<evidence type="ECO:0008006" key="4">
    <source>
        <dbReference type="Google" id="ProtNLM"/>
    </source>
</evidence>
<keyword evidence="1" id="KW-1133">Transmembrane helix</keyword>
<gene>
    <name evidence="2" type="ORF">Pka01_54080</name>
</gene>
<evidence type="ECO:0000256" key="1">
    <source>
        <dbReference type="SAM" id="Phobius"/>
    </source>
</evidence>
<feature type="transmembrane region" description="Helical" evidence="1">
    <location>
        <begin position="172"/>
        <end position="190"/>
    </location>
</feature>
<feature type="transmembrane region" description="Helical" evidence="1">
    <location>
        <begin position="99"/>
        <end position="122"/>
    </location>
</feature>
<accession>A0A8J3PWN4</accession>
<evidence type="ECO:0000313" key="2">
    <source>
        <dbReference type="EMBL" id="GIG82281.1"/>
    </source>
</evidence>
<reference evidence="2 3" key="1">
    <citation type="submission" date="2021-01" db="EMBL/GenBank/DDBJ databases">
        <title>Whole genome shotgun sequence of Planotetraspora kaengkrachanensis NBRC 104272.</title>
        <authorList>
            <person name="Komaki H."/>
            <person name="Tamura T."/>
        </authorList>
    </citation>
    <scope>NUCLEOTIDE SEQUENCE [LARGE SCALE GENOMIC DNA]</scope>
    <source>
        <strain evidence="2 3">NBRC 104272</strain>
    </source>
</reference>
<dbReference type="EMBL" id="BONV01000028">
    <property type="protein sequence ID" value="GIG82281.1"/>
    <property type="molecule type" value="Genomic_DNA"/>
</dbReference>
<feature type="transmembrane region" description="Helical" evidence="1">
    <location>
        <begin position="196"/>
        <end position="214"/>
    </location>
</feature>
<name>A0A8J3PWN4_9ACTN</name>
<feature type="transmembrane region" description="Helical" evidence="1">
    <location>
        <begin position="12"/>
        <end position="34"/>
    </location>
</feature>
<keyword evidence="3" id="KW-1185">Reference proteome</keyword>
<evidence type="ECO:0000313" key="3">
    <source>
        <dbReference type="Proteomes" id="UP000630097"/>
    </source>
</evidence>
<dbReference type="AlphaFoldDB" id="A0A8J3PWN4"/>
<organism evidence="2 3">
    <name type="scientific">Planotetraspora kaengkrachanensis</name>
    <dbReference type="NCBI Taxonomy" id="575193"/>
    <lineage>
        <taxon>Bacteria</taxon>
        <taxon>Bacillati</taxon>
        <taxon>Actinomycetota</taxon>
        <taxon>Actinomycetes</taxon>
        <taxon>Streptosporangiales</taxon>
        <taxon>Streptosporangiaceae</taxon>
        <taxon>Planotetraspora</taxon>
    </lineage>
</organism>
<protein>
    <recommendedName>
        <fullName evidence="4">DUF4386 family protein</fullName>
    </recommendedName>
</protein>
<feature type="transmembrane region" description="Helical" evidence="1">
    <location>
        <begin position="64"/>
        <end position="87"/>
    </location>
</feature>
<dbReference type="RefSeq" id="WP_203885630.1">
    <property type="nucleotide sequence ID" value="NZ_BAABHH010000003.1"/>
</dbReference>
<dbReference type="Proteomes" id="UP000630097">
    <property type="component" value="Unassembled WGS sequence"/>
</dbReference>